<keyword evidence="8" id="KW-0326">Glycosidase</keyword>
<comment type="similarity">
    <text evidence="3">Belongs to the glycosyl hydrolase 5 (cellulase A) family.</text>
</comment>
<dbReference type="EC" id="3.2.1.78" evidence="4"/>
<dbReference type="Gene3D" id="3.20.20.80">
    <property type="entry name" value="Glycosidases"/>
    <property type="match status" value="1"/>
</dbReference>
<dbReference type="PANTHER" id="PTHR31451">
    <property type="match status" value="1"/>
</dbReference>
<dbReference type="Pfam" id="PF26410">
    <property type="entry name" value="GH5_mannosidase"/>
    <property type="match status" value="1"/>
</dbReference>
<dbReference type="SUPFAM" id="SSF51445">
    <property type="entry name" value="(Trans)glycosidases"/>
    <property type="match status" value="1"/>
</dbReference>
<dbReference type="EMBL" id="KF125871">
    <property type="protein sequence ID" value="AIA93207.1"/>
    <property type="molecule type" value="Genomic_DNA"/>
</dbReference>
<reference evidence="10" key="1">
    <citation type="journal article" date="2013" name="Environ. Microbiol.">
        <title>Seasonally variable intestinal metagenomes of the red palm weevil (Rhynchophorus ferrugineus).</title>
        <authorList>
            <person name="Jia S."/>
            <person name="Zhang X."/>
            <person name="Zhang G."/>
            <person name="Yin A."/>
            <person name="Zhang S."/>
            <person name="Li F."/>
            <person name="Wang L."/>
            <person name="Zhao D."/>
            <person name="Yun Q."/>
            <person name="Tala"/>
            <person name="Wang J."/>
            <person name="Sun G."/>
            <person name="Baabdullah M."/>
            <person name="Yu X."/>
            <person name="Hu S."/>
            <person name="Al-Mssallem I.S."/>
            <person name="Yu J."/>
        </authorList>
    </citation>
    <scope>NUCLEOTIDE SEQUENCE</scope>
</reference>
<comment type="catalytic activity">
    <reaction evidence="1">
        <text>Random hydrolysis of (1-&gt;4)-beta-D-mannosidic linkages in mannans, galactomannans and glucomannans.</text>
        <dbReference type="EC" id="3.2.1.78"/>
    </reaction>
</comment>
<feature type="non-terminal residue" evidence="10">
    <location>
        <position position="135"/>
    </location>
</feature>
<feature type="non-terminal residue" evidence="10">
    <location>
        <position position="1"/>
    </location>
</feature>
<keyword evidence="6" id="KW-0732">Signal</keyword>
<name>A0A060CE18_9CHLO</name>
<protein>
    <recommendedName>
        <fullName evidence="4">mannan endo-1,4-beta-mannosidase</fullName>
        <ecNumber evidence="4">3.2.1.78</ecNumber>
    </recommendedName>
</protein>
<proteinExistence type="inferred from homology"/>
<evidence type="ECO:0000256" key="4">
    <source>
        <dbReference type="ARBA" id="ARBA00012706"/>
    </source>
</evidence>
<dbReference type="InterPro" id="IPR045053">
    <property type="entry name" value="MAN-like"/>
</dbReference>
<evidence type="ECO:0000256" key="8">
    <source>
        <dbReference type="ARBA" id="ARBA00023295"/>
    </source>
</evidence>
<evidence type="ECO:0000256" key="2">
    <source>
        <dbReference type="ARBA" id="ARBA00004613"/>
    </source>
</evidence>
<organism evidence="10">
    <name type="scientific">uncultured Ostreococcus</name>
    <dbReference type="NCBI Taxonomy" id="257762"/>
    <lineage>
        <taxon>Eukaryota</taxon>
        <taxon>Viridiplantae</taxon>
        <taxon>Chlorophyta</taxon>
        <taxon>Mamiellophyceae</taxon>
        <taxon>Mamiellales</taxon>
        <taxon>environmental samples</taxon>
    </lineage>
</organism>
<dbReference type="AlphaFoldDB" id="A0A060CE18"/>
<keyword evidence="5" id="KW-0964">Secreted</keyword>
<dbReference type="InterPro" id="IPR001547">
    <property type="entry name" value="Glyco_hydro_5"/>
</dbReference>
<sequence>AKSAGFNTVRVWAVPVSDAYALQSGPGEFNEAVLAGLDYVIEQARSRGLRVVLILLDNWQPGGVDTLVGWTGSTSHESFWTNADAQTYYKQLVEKIVTRTNTVIGRVYRDDPTIAAWNLGQRASVLPVQQLRERV</sequence>
<accession>A0A060CE18</accession>
<dbReference type="PANTHER" id="PTHR31451:SF39">
    <property type="entry name" value="MANNAN ENDO-1,4-BETA-MANNOSIDASE 1"/>
    <property type="match status" value="1"/>
</dbReference>
<dbReference type="GO" id="GO:0005576">
    <property type="term" value="C:extracellular region"/>
    <property type="evidence" value="ECO:0007669"/>
    <property type="project" value="UniProtKB-SubCell"/>
</dbReference>
<evidence type="ECO:0000256" key="6">
    <source>
        <dbReference type="ARBA" id="ARBA00022729"/>
    </source>
</evidence>
<evidence type="ECO:0000256" key="3">
    <source>
        <dbReference type="ARBA" id="ARBA00005641"/>
    </source>
</evidence>
<comment type="subcellular location">
    <subcellularLocation>
        <location evidence="2">Secreted</location>
    </subcellularLocation>
</comment>
<evidence type="ECO:0000256" key="1">
    <source>
        <dbReference type="ARBA" id="ARBA00001678"/>
    </source>
</evidence>
<dbReference type="GO" id="GO:0016985">
    <property type="term" value="F:mannan endo-1,4-beta-mannosidase activity"/>
    <property type="evidence" value="ECO:0007669"/>
    <property type="project" value="UniProtKB-EC"/>
</dbReference>
<evidence type="ECO:0000256" key="5">
    <source>
        <dbReference type="ARBA" id="ARBA00022525"/>
    </source>
</evidence>
<keyword evidence="7" id="KW-0378">Hydrolase</keyword>
<evidence type="ECO:0000313" key="10">
    <source>
        <dbReference type="EMBL" id="AIA93207.1"/>
    </source>
</evidence>
<dbReference type="InterPro" id="IPR017853">
    <property type="entry name" value="GH"/>
</dbReference>
<feature type="domain" description="Glycoside hydrolase family 5" evidence="9">
    <location>
        <begin position="5"/>
        <end position="120"/>
    </location>
</feature>
<evidence type="ECO:0000256" key="7">
    <source>
        <dbReference type="ARBA" id="ARBA00022801"/>
    </source>
</evidence>
<evidence type="ECO:0000259" key="9">
    <source>
        <dbReference type="Pfam" id="PF26410"/>
    </source>
</evidence>